<name>A0A0J6WB42_9MYCO</name>
<dbReference type="STRING" id="37916.MCHLDSM_01816"/>
<dbReference type="SMR" id="A0A0J6WB42"/>
<accession>A0A0J6WB42</accession>
<dbReference type="GO" id="GO:0006598">
    <property type="term" value="P:polyamine catabolic process"/>
    <property type="evidence" value="ECO:0007669"/>
    <property type="project" value="TreeGrafter"/>
</dbReference>
<dbReference type="PROSITE" id="PS51273">
    <property type="entry name" value="GATASE_TYPE_1"/>
    <property type="match status" value="1"/>
</dbReference>
<dbReference type="PATRIC" id="fig|37916.4.peg.1735"/>
<dbReference type="Pfam" id="PF07722">
    <property type="entry name" value="Peptidase_C26"/>
    <property type="match status" value="1"/>
</dbReference>
<reference evidence="1 2" key="1">
    <citation type="journal article" date="2015" name="Genome Biol. Evol.">
        <title>Characterization of Three Mycobacterium spp. with Potential Use in Bioremediation by Genome Sequencing and Comparative Genomics.</title>
        <authorList>
            <person name="Das S."/>
            <person name="Pettersson B.M."/>
            <person name="Behra P.R."/>
            <person name="Ramesh M."/>
            <person name="Dasgupta S."/>
            <person name="Bhattacharya A."/>
            <person name="Kirsebom L.A."/>
        </authorList>
    </citation>
    <scope>NUCLEOTIDE SEQUENCE [LARGE SCALE GENOMIC DNA]</scope>
    <source>
        <strain evidence="1 2">DSM 43826</strain>
    </source>
</reference>
<proteinExistence type="predicted"/>
<dbReference type="SUPFAM" id="SSF52317">
    <property type="entry name" value="Class I glutamine amidotransferase-like"/>
    <property type="match status" value="1"/>
</dbReference>
<dbReference type="GO" id="GO:0005829">
    <property type="term" value="C:cytosol"/>
    <property type="evidence" value="ECO:0007669"/>
    <property type="project" value="TreeGrafter"/>
</dbReference>
<dbReference type="GO" id="GO:0016757">
    <property type="term" value="F:glycosyltransferase activity"/>
    <property type="evidence" value="ECO:0007669"/>
    <property type="project" value="UniProtKB-KW"/>
</dbReference>
<dbReference type="PANTHER" id="PTHR43235">
    <property type="entry name" value="GLUTAMINE AMIDOTRANSFERASE PB2B2.05-RELATED"/>
    <property type="match status" value="1"/>
</dbReference>
<dbReference type="InterPro" id="IPR044668">
    <property type="entry name" value="PuuD-like"/>
</dbReference>
<organism evidence="1 2">
    <name type="scientific">Mycolicibacterium chlorophenolicum</name>
    <dbReference type="NCBI Taxonomy" id="37916"/>
    <lineage>
        <taxon>Bacteria</taxon>
        <taxon>Bacillati</taxon>
        <taxon>Actinomycetota</taxon>
        <taxon>Actinomycetes</taxon>
        <taxon>Mycobacteriales</taxon>
        <taxon>Mycobacteriaceae</taxon>
        <taxon>Mycolicibacterium</taxon>
    </lineage>
</organism>
<gene>
    <name evidence="1" type="ORF">MCHLDSM_01816</name>
</gene>
<keyword evidence="1" id="KW-0808">Transferase</keyword>
<dbReference type="InterPro" id="IPR029062">
    <property type="entry name" value="Class_I_gatase-like"/>
</dbReference>
<dbReference type="Proteomes" id="UP000036513">
    <property type="component" value="Unassembled WGS sequence"/>
</dbReference>
<keyword evidence="1" id="KW-0328">Glycosyltransferase</keyword>
<dbReference type="PANTHER" id="PTHR43235:SF1">
    <property type="entry name" value="GLUTAMINE AMIDOTRANSFERASE PB2B2.05-RELATED"/>
    <property type="match status" value="1"/>
</dbReference>
<sequence length="270" mass="29113">MSALAPITVAEIMPTNPIDDPEAPLIGVIAPLHYPDIGEEIRALIVRFTHSVLSTLTELGARFRVIEPTSEAPLPLDAAIDGVLLLGGGDMDPALYGHHDDVPNLSGVDRRCDERTIEAIRWGLDHRRPVFGICRGAQAINVAHGGTLIPDLGPNSPHRGHGDSPTFIDDPVIVEAGTRLAQILGRTEVTVRNGHHQAVGDVAPTLRVAARGLDGVIEAVEHRDPNIWLVGVQWHPEDTDGSAADRKALFSAFLARVDADRRIAVKPNRR</sequence>
<dbReference type="EC" id="2.4.2.-" evidence="1"/>
<keyword evidence="1" id="KW-0315">Glutamine amidotransferase</keyword>
<dbReference type="InterPro" id="IPR011697">
    <property type="entry name" value="Peptidase_C26"/>
</dbReference>
<dbReference type="GO" id="GO:0033969">
    <property type="term" value="F:gamma-glutamyl-gamma-aminobutyrate hydrolase activity"/>
    <property type="evidence" value="ECO:0007669"/>
    <property type="project" value="TreeGrafter"/>
</dbReference>
<dbReference type="Gene3D" id="3.40.50.880">
    <property type="match status" value="1"/>
</dbReference>
<dbReference type="EMBL" id="JYNL01000019">
    <property type="protein sequence ID" value="KMO79148.1"/>
    <property type="molecule type" value="Genomic_DNA"/>
</dbReference>
<protein>
    <submittedName>
        <fullName evidence="1">Putative glutamine amidotransferase</fullName>
        <ecNumber evidence="1">2.4.2.-</ecNumber>
    </submittedName>
</protein>
<dbReference type="RefSeq" id="WP_053082937.1">
    <property type="nucleotide sequence ID" value="NZ_JYNL01000019.1"/>
</dbReference>
<keyword evidence="2" id="KW-1185">Reference proteome</keyword>
<evidence type="ECO:0000313" key="2">
    <source>
        <dbReference type="Proteomes" id="UP000036513"/>
    </source>
</evidence>
<evidence type="ECO:0000313" key="1">
    <source>
        <dbReference type="EMBL" id="KMO79148.1"/>
    </source>
</evidence>
<dbReference type="AlphaFoldDB" id="A0A0J6WB42"/>
<comment type="caution">
    <text evidence="1">The sequence shown here is derived from an EMBL/GenBank/DDBJ whole genome shotgun (WGS) entry which is preliminary data.</text>
</comment>